<keyword evidence="9" id="KW-1185">Reference proteome</keyword>
<feature type="transmembrane region" description="Helical" evidence="6">
    <location>
        <begin position="103"/>
        <end position="121"/>
    </location>
</feature>
<dbReference type="Proteomes" id="UP000295304">
    <property type="component" value="Unassembled WGS sequence"/>
</dbReference>
<keyword evidence="4 6" id="KW-1133">Transmembrane helix</keyword>
<evidence type="ECO:0000259" key="7">
    <source>
        <dbReference type="Pfam" id="PF00892"/>
    </source>
</evidence>
<keyword evidence="3 6" id="KW-0812">Transmembrane</keyword>
<evidence type="ECO:0000313" key="8">
    <source>
        <dbReference type="EMBL" id="TCS62930.1"/>
    </source>
</evidence>
<feature type="transmembrane region" description="Helical" evidence="6">
    <location>
        <begin position="250"/>
        <end position="270"/>
    </location>
</feature>
<dbReference type="AlphaFoldDB" id="A0A4R3JE27"/>
<evidence type="ECO:0000256" key="3">
    <source>
        <dbReference type="ARBA" id="ARBA00022692"/>
    </source>
</evidence>
<gene>
    <name evidence="8" type="ORF">EDD55_10419</name>
</gene>
<feature type="transmembrane region" description="Helical" evidence="6">
    <location>
        <begin position="72"/>
        <end position="97"/>
    </location>
</feature>
<dbReference type="SUPFAM" id="SSF103481">
    <property type="entry name" value="Multidrug resistance efflux transporter EmrE"/>
    <property type="match status" value="2"/>
</dbReference>
<dbReference type="EMBL" id="SLZW01000004">
    <property type="protein sequence ID" value="TCS62930.1"/>
    <property type="molecule type" value="Genomic_DNA"/>
</dbReference>
<evidence type="ECO:0000256" key="5">
    <source>
        <dbReference type="ARBA" id="ARBA00023136"/>
    </source>
</evidence>
<reference evidence="8 9" key="1">
    <citation type="submission" date="2019-03" db="EMBL/GenBank/DDBJ databases">
        <title>Genomic Encyclopedia of Type Strains, Phase IV (KMG-IV): sequencing the most valuable type-strain genomes for metagenomic binning, comparative biology and taxonomic classification.</title>
        <authorList>
            <person name="Goeker M."/>
        </authorList>
    </citation>
    <scope>NUCLEOTIDE SEQUENCE [LARGE SCALE GENOMIC DNA]</scope>
    <source>
        <strain evidence="8 9">DSM 101688</strain>
    </source>
</reference>
<feature type="transmembrane region" description="Helical" evidence="6">
    <location>
        <begin position="189"/>
        <end position="208"/>
    </location>
</feature>
<feature type="domain" description="EamA" evidence="7">
    <location>
        <begin position="158"/>
        <end position="293"/>
    </location>
</feature>
<feature type="domain" description="EamA" evidence="7">
    <location>
        <begin position="12"/>
        <end position="144"/>
    </location>
</feature>
<keyword evidence="5 6" id="KW-0472">Membrane</keyword>
<feature type="transmembrane region" description="Helical" evidence="6">
    <location>
        <begin position="133"/>
        <end position="152"/>
    </location>
</feature>
<dbReference type="InterPro" id="IPR050638">
    <property type="entry name" value="AA-Vitamin_Transporters"/>
</dbReference>
<keyword evidence="2" id="KW-1003">Cell membrane</keyword>
<dbReference type="PANTHER" id="PTHR32322:SF18">
    <property type="entry name" value="S-ADENOSYLMETHIONINE_S-ADENOSYLHOMOCYSTEINE TRANSPORTER"/>
    <property type="match status" value="1"/>
</dbReference>
<name>A0A4R3JE27_9PROT</name>
<feature type="transmembrane region" description="Helical" evidence="6">
    <location>
        <begin position="276"/>
        <end position="297"/>
    </location>
</feature>
<evidence type="ECO:0000256" key="2">
    <source>
        <dbReference type="ARBA" id="ARBA00022475"/>
    </source>
</evidence>
<accession>A0A4R3JE27</accession>
<dbReference type="Pfam" id="PF00892">
    <property type="entry name" value="EamA"/>
    <property type="match status" value="2"/>
</dbReference>
<proteinExistence type="predicted"/>
<dbReference type="PANTHER" id="PTHR32322">
    <property type="entry name" value="INNER MEMBRANE TRANSPORTER"/>
    <property type="match status" value="1"/>
</dbReference>
<comment type="caution">
    <text evidence="8">The sequence shown here is derived from an EMBL/GenBank/DDBJ whole genome shotgun (WGS) entry which is preliminary data.</text>
</comment>
<evidence type="ECO:0000256" key="4">
    <source>
        <dbReference type="ARBA" id="ARBA00022989"/>
    </source>
</evidence>
<evidence type="ECO:0000256" key="1">
    <source>
        <dbReference type="ARBA" id="ARBA00004651"/>
    </source>
</evidence>
<dbReference type="InterPro" id="IPR000620">
    <property type="entry name" value="EamA_dom"/>
</dbReference>
<dbReference type="InterPro" id="IPR037185">
    <property type="entry name" value="EmrE-like"/>
</dbReference>
<dbReference type="GO" id="GO:0005886">
    <property type="term" value="C:plasma membrane"/>
    <property type="evidence" value="ECO:0007669"/>
    <property type="project" value="UniProtKB-SubCell"/>
</dbReference>
<organism evidence="8 9">
    <name type="scientific">Varunaivibrio sulfuroxidans</name>
    <dbReference type="NCBI Taxonomy" id="1773489"/>
    <lineage>
        <taxon>Bacteria</taxon>
        <taxon>Pseudomonadati</taxon>
        <taxon>Pseudomonadota</taxon>
        <taxon>Alphaproteobacteria</taxon>
        <taxon>Rhodospirillales</taxon>
        <taxon>Magnetovibrionaceae</taxon>
        <taxon>Varunaivibrio</taxon>
    </lineage>
</organism>
<protein>
    <submittedName>
        <fullName evidence="8">Putative membrane protein</fullName>
    </submittedName>
</protein>
<feature type="transmembrane region" description="Helical" evidence="6">
    <location>
        <begin position="220"/>
        <end position="243"/>
    </location>
</feature>
<evidence type="ECO:0000313" key="9">
    <source>
        <dbReference type="Proteomes" id="UP000295304"/>
    </source>
</evidence>
<dbReference type="RefSeq" id="WP_165886273.1">
    <property type="nucleotide sequence ID" value="NZ_CP119676.1"/>
</dbReference>
<feature type="transmembrane region" description="Helical" evidence="6">
    <location>
        <begin position="36"/>
        <end position="60"/>
    </location>
</feature>
<evidence type="ECO:0000256" key="6">
    <source>
        <dbReference type="SAM" id="Phobius"/>
    </source>
</evidence>
<comment type="subcellular location">
    <subcellularLocation>
        <location evidence="1">Cell membrane</location>
        <topology evidence="1">Multi-pass membrane protein</topology>
    </subcellularLocation>
</comment>
<feature type="transmembrane region" description="Helical" evidence="6">
    <location>
        <begin position="158"/>
        <end position="177"/>
    </location>
</feature>
<sequence length="302" mass="31905">MRETSSAAVRRGGILLACAIFLWGMNWPIMKIGIGYIHPLWFAAIRVLLGALTLFTFLAFRGGNILPNRRELPILLSVGGLQIGLGMALIHSALLYVDAGRSAIIAYTMALWAAPMAAWALGEKLTVAKGAGLLMGIVGLLFLLNPLTFPWGWNTATLGNVLLLLAAVSWAIAIVHVRAHTWIRGHLQLLPWQLLLGGVLISITALTLDGPPHITPSWTLGAILLFNGPLATALAFWAFLAAARALTSNATAMGSLAVPVVGFAASHLLLGEPLSASTLGGLGFIVGGIFLATIGGFKRRRT</sequence>
<feature type="transmembrane region" description="Helical" evidence="6">
    <location>
        <begin position="12"/>
        <end position="30"/>
    </location>
</feature>